<reference evidence="1 2" key="1">
    <citation type="submission" date="2020-04" db="EMBL/GenBank/DDBJ databases">
        <title>Perkinsus olseni comparative genomics.</title>
        <authorList>
            <person name="Bogema D.R."/>
        </authorList>
    </citation>
    <scope>NUCLEOTIDE SEQUENCE [LARGE SCALE GENOMIC DNA]</scope>
    <source>
        <strain evidence="1">00978-12</strain>
    </source>
</reference>
<sequence length="185" mass="20537">MSLPTVYKIDDADRRNISQLKAAIGAEGVEVGEKWLSGAVSATLEDFFWTPDNYRNHIITFLAMYRLAPTGFFRPMIRSFTGITREKFVEAAKANGSPYYTTGSVYKFAALLEELVNPVTAYTRIGGGVGSSCPNVVVHVHPAETPLVIHSLATHYYDQAQDQVIHLVYKGCVRSTHIFIWSMCG</sequence>
<dbReference type="EMBL" id="JABANP010000036">
    <property type="protein sequence ID" value="KAF4694180.1"/>
    <property type="molecule type" value="Genomic_DNA"/>
</dbReference>
<evidence type="ECO:0000313" key="2">
    <source>
        <dbReference type="Proteomes" id="UP000541610"/>
    </source>
</evidence>
<comment type="caution">
    <text evidence="1">The sequence shown here is derived from an EMBL/GenBank/DDBJ whole genome shotgun (WGS) entry which is preliminary data.</text>
</comment>
<evidence type="ECO:0000313" key="1">
    <source>
        <dbReference type="EMBL" id="KAF4694180.1"/>
    </source>
</evidence>
<accession>A0A7J6PFG2</accession>
<proteinExistence type="predicted"/>
<protein>
    <submittedName>
        <fullName evidence="1">Uncharacterized protein</fullName>
    </submittedName>
</protein>
<organism evidence="1 2">
    <name type="scientific">Perkinsus olseni</name>
    <name type="common">Perkinsus atlanticus</name>
    <dbReference type="NCBI Taxonomy" id="32597"/>
    <lineage>
        <taxon>Eukaryota</taxon>
        <taxon>Sar</taxon>
        <taxon>Alveolata</taxon>
        <taxon>Perkinsozoa</taxon>
        <taxon>Perkinsea</taxon>
        <taxon>Perkinsida</taxon>
        <taxon>Perkinsidae</taxon>
        <taxon>Perkinsus</taxon>
    </lineage>
</organism>
<gene>
    <name evidence="1" type="ORF">FOZ60_008983</name>
</gene>
<dbReference type="Proteomes" id="UP000541610">
    <property type="component" value="Unassembled WGS sequence"/>
</dbReference>
<dbReference type="AlphaFoldDB" id="A0A7J6PFG2"/>
<name>A0A7J6PFG2_PEROL</name>